<dbReference type="PANTHER" id="PTHR11048">
    <property type="entry name" value="PRENYLTRANSFERASES"/>
    <property type="match status" value="1"/>
</dbReference>
<keyword evidence="7 12" id="KW-0831">Ubiquinone biosynthesis</keyword>
<dbReference type="Proteomes" id="UP000028602">
    <property type="component" value="Unassembled WGS sequence"/>
</dbReference>
<dbReference type="FunFam" id="1.20.120.1780:FF:000001">
    <property type="entry name" value="4-hydroxybenzoate octaprenyltransferase"/>
    <property type="match status" value="1"/>
</dbReference>
<name>A0A085JKF2_9GAMM</name>
<feature type="transmembrane region" description="Helical" evidence="12">
    <location>
        <begin position="273"/>
        <end position="291"/>
    </location>
</feature>
<evidence type="ECO:0000256" key="7">
    <source>
        <dbReference type="ARBA" id="ARBA00022688"/>
    </source>
</evidence>
<dbReference type="OrthoDB" id="9782418at2"/>
<comment type="subcellular location">
    <subcellularLocation>
        <location evidence="12">Cell inner membrane</location>
        <topology evidence="12">Multi-pass membrane protein</topology>
    </subcellularLocation>
    <subcellularLocation>
        <location evidence="2">Membrane</location>
        <topology evidence="2">Multi-pass membrane protein</topology>
    </subcellularLocation>
</comment>
<evidence type="ECO:0000256" key="1">
    <source>
        <dbReference type="ARBA" id="ARBA00001946"/>
    </source>
</evidence>
<dbReference type="eggNOG" id="COG0382">
    <property type="taxonomic scope" value="Bacteria"/>
</dbReference>
<feature type="transmembrane region" description="Helical" evidence="12">
    <location>
        <begin position="46"/>
        <end position="70"/>
    </location>
</feature>
<evidence type="ECO:0000256" key="11">
    <source>
        <dbReference type="ARBA" id="ARBA00023136"/>
    </source>
</evidence>
<evidence type="ECO:0000256" key="6">
    <source>
        <dbReference type="ARBA" id="ARBA00022679"/>
    </source>
</evidence>
<dbReference type="AlphaFoldDB" id="A0A085JKF2"/>
<comment type="caution">
    <text evidence="14">The sequence shown here is derived from an EMBL/GenBank/DDBJ whole genome shotgun (WGS) entry which is preliminary data.</text>
</comment>
<comment type="function">
    <text evidence="12">Catalyzes the prenylation of para-hydroxybenzoate (PHB) with an all-trans polyprenyl group. Mediates the second step in the final reaction sequence of ubiquinone-8 (UQ-8) biosynthesis, which is the condensation of the polyisoprenoid side chain with PHB, generating the first membrane-bound Q intermediate 3-octaprenyl-4-hydroxybenzoate.</text>
</comment>
<evidence type="ECO:0000313" key="15">
    <source>
        <dbReference type="Proteomes" id="UP000028602"/>
    </source>
</evidence>
<dbReference type="NCBIfam" id="TIGR01474">
    <property type="entry name" value="ubiA_proteo"/>
    <property type="match status" value="1"/>
</dbReference>
<dbReference type="InterPro" id="IPR000537">
    <property type="entry name" value="UbiA_prenyltransferase"/>
</dbReference>
<dbReference type="InterPro" id="IPR006370">
    <property type="entry name" value="HB_polyprenyltransferase-like"/>
</dbReference>
<keyword evidence="15" id="KW-1185">Reference proteome</keyword>
<sequence length="294" mass="32644">MQDTIKLTKFQAYQRLMRIDKPIGTLLLLWPTLWALWLSGRTLPPFKVLVVFVLGVIVMRAAGCVINDYADRKVDGHVERTRQRPLPAGLISEREAKGLFVALVLVAFLLVLTMSGMTILLSVGGILLASAYPFMKRYTHLPQVVLGAAFGWAIPMAWMAVSGDLPLSCWLVFLANVCWTVAYDTFYAMVDRDDDLKIGVKSTAILFGKYDCLIIGGLQVATLALLAVTGRLLHLNGCYYLSLLVAAGFFIYQQRLAIGRERQACFRAFLNNNYVGLVIFVGVVLSTLPFINLM</sequence>
<dbReference type="RefSeq" id="WP_025900955.1">
    <property type="nucleotide sequence ID" value="NZ_ATMJ01000008.1"/>
</dbReference>
<dbReference type="InterPro" id="IPR044878">
    <property type="entry name" value="UbiA_sf"/>
</dbReference>
<dbReference type="FunFam" id="1.10.357.140:FF:000002">
    <property type="entry name" value="4-hydroxybenzoate octaprenyltransferase"/>
    <property type="match status" value="1"/>
</dbReference>
<proteinExistence type="inferred from homology"/>
<evidence type="ECO:0000256" key="8">
    <source>
        <dbReference type="ARBA" id="ARBA00022692"/>
    </source>
</evidence>
<dbReference type="GO" id="GO:0006744">
    <property type="term" value="P:ubiquinone biosynthetic process"/>
    <property type="evidence" value="ECO:0007669"/>
    <property type="project" value="UniProtKB-UniRule"/>
</dbReference>
<dbReference type="Gene3D" id="1.10.357.140">
    <property type="entry name" value="UbiA prenyltransferase"/>
    <property type="match status" value="1"/>
</dbReference>
<feature type="transmembrane region" description="Helical" evidence="12">
    <location>
        <begin position="210"/>
        <end position="228"/>
    </location>
</feature>
<feature type="transmembrane region" description="Helical" evidence="12">
    <location>
        <begin position="99"/>
        <end position="132"/>
    </location>
</feature>
<evidence type="ECO:0000256" key="2">
    <source>
        <dbReference type="ARBA" id="ARBA00004141"/>
    </source>
</evidence>
<comment type="similarity">
    <text evidence="3 12">Belongs to the UbiA prenyltransferase family.</text>
</comment>
<protein>
    <recommendedName>
        <fullName evidence="12 13">4-hydroxybenzoate octaprenyltransferase</fullName>
        <ecNumber evidence="12 13">2.5.1.39</ecNumber>
    </recommendedName>
    <alternativeName>
        <fullName evidence="12">4-HB polyprenyltransferase</fullName>
    </alternativeName>
</protein>
<dbReference type="GO" id="GO:0008412">
    <property type="term" value="F:4-hydroxybenzoate polyprenyltransferase activity"/>
    <property type="evidence" value="ECO:0007669"/>
    <property type="project" value="UniProtKB-UniRule"/>
</dbReference>
<dbReference type="Gene3D" id="1.20.120.1780">
    <property type="entry name" value="UbiA prenyltransferase"/>
    <property type="match status" value="1"/>
</dbReference>
<gene>
    <name evidence="12 14" type="primary">ubiA</name>
    <name evidence="14" type="ORF">GTPT_0887</name>
</gene>
<dbReference type="InterPro" id="IPR039653">
    <property type="entry name" value="Prenyltransferase"/>
</dbReference>
<comment type="pathway">
    <text evidence="12">Cofactor biosynthesis; ubiquinone biosynthesis.</text>
</comment>
<feature type="transmembrane region" description="Helical" evidence="12">
    <location>
        <begin position="23"/>
        <end position="39"/>
    </location>
</feature>
<accession>A0A085JKF2</accession>
<feature type="transmembrane region" description="Helical" evidence="12">
    <location>
        <begin position="167"/>
        <end position="190"/>
    </location>
</feature>
<dbReference type="PANTHER" id="PTHR11048:SF28">
    <property type="entry name" value="4-HYDROXYBENZOATE POLYPRENYLTRANSFERASE, MITOCHONDRIAL"/>
    <property type="match status" value="1"/>
</dbReference>
<keyword evidence="9 12" id="KW-0460">Magnesium</keyword>
<dbReference type="EMBL" id="JMPR01000018">
    <property type="protein sequence ID" value="KFD20948.1"/>
    <property type="molecule type" value="Genomic_DNA"/>
</dbReference>
<evidence type="ECO:0000256" key="5">
    <source>
        <dbReference type="ARBA" id="ARBA00022519"/>
    </source>
</evidence>
<dbReference type="EC" id="2.5.1.39" evidence="12 13"/>
<organism evidence="14 15">
    <name type="scientific">Tatumella ptyseos ATCC 33301</name>
    <dbReference type="NCBI Taxonomy" id="1005995"/>
    <lineage>
        <taxon>Bacteria</taxon>
        <taxon>Pseudomonadati</taxon>
        <taxon>Pseudomonadota</taxon>
        <taxon>Gammaproteobacteria</taxon>
        <taxon>Enterobacterales</taxon>
        <taxon>Erwiniaceae</taxon>
        <taxon>Tatumella</taxon>
    </lineage>
</organism>
<dbReference type="Pfam" id="PF01040">
    <property type="entry name" value="UbiA"/>
    <property type="match status" value="1"/>
</dbReference>
<evidence type="ECO:0000256" key="9">
    <source>
        <dbReference type="ARBA" id="ARBA00022842"/>
    </source>
</evidence>
<dbReference type="HAMAP" id="MF_01635">
    <property type="entry name" value="UbiA"/>
    <property type="match status" value="1"/>
</dbReference>
<comment type="cofactor">
    <cofactor evidence="1 12">
        <name>Mg(2+)</name>
        <dbReference type="ChEBI" id="CHEBI:18420"/>
    </cofactor>
</comment>
<keyword evidence="10 12" id="KW-1133">Transmembrane helix</keyword>
<dbReference type="UniPathway" id="UPA00232"/>
<feature type="transmembrane region" description="Helical" evidence="12">
    <location>
        <begin position="144"/>
        <end position="161"/>
    </location>
</feature>
<evidence type="ECO:0000256" key="3">
    <source>
        <dbReference type="ARBA" id="ARBA00005985"/>
    </source>
</evidence>
<reference evidence="14 15" key="1">
    <citation type="submission" date="2014-05" db="EMBL/GenBank/DDBJ databases">
        <title>ATOL: Assembling a taxonomically balanced genome-scale reconstruction of the evolutionary history of the Enterobacteriaceae.</title>
        <authorList>
            <person name="Plunkett G.III."/>
            <person name="Neeno-Eckwall E.C."/>
            <person name="Glasner J.D."/>
            <person name="Perna N.T."/>
        </authorList>
    </citation>
    <scope>NUCLEOTIDE SEQUENCE [LARGE SCALE GENOMIC DNA]</scope>
    <source>
        <strain evidence="14 15">ATCC 33301</strain>
    </source>
</reference>
<comment type="catalytic activity">
    <reaction evidence="12">
        <text>all-trans-octaprenyl diphosphate + 4-hydroxybenzoate = 4-hydroxy-3-(all-trans-octaprenyl)benzoate + diphosphate</text>
        <dbReference type="Rhea" id="RHEA:27782"/>
        <dbReference type="ChEBI" id="CHEBI:1617"/>
        <dbReference type="ChEBI" id="CHEBI:17879"/>
        <dbReference type="ChEBI" id="CHEBI:33019"/>
        <dbReference type="ChEBI" id="CHEBI:57711"/>
        <dbReference type="EC" id="2.5.1.39"/>
    </reaction>
</comment>
<keyword evidence="11 12" id="KW-0472">Membrane</keyword>
<evidence type="ECO:0000256" key="13">
    <source>
        <dbReference type="NCBIfam" id="TIGR01474"/>
    </source>
</evidence>
<evidence type="ECO:0000256" key="10">
    <source>
        <dbReference type="ARBA" id="ARBA00022989"/>
    </source>
</evidence>
<keyword evidence="4 12" id="KW-1003">Cell membrane</keyword>
<evidence type="ECO:0000313" key="14">
    <source>
        <dbReference type="EMBL" id="KFD20948.1"/>
    </source>
</evidence>
<feature type="transmembrane region" description="Helical" evidence="12">
    <location>
        <begin position="234"/>
        <end position="252"/>
    </location>
</feature>
<keyword evidence="6 12" id="KW-0808">Transferase</keyword>
<keyword evidence="5 12" id="KW-0997">Cell inner membrane</keyword>
<dbReference type="CDD" id="cd13959">
    <property type="entry name" value="PT_UbiA_COQ2"/>
    <property type="match status" value="1"/>
</dbReference>
<dbReference type="GO" id="GO:0005886">
    <property type="term" value="C:plasma membrane"/>
    <property type="evidence" value="ECO:0007669"/>
    <property type="project" value="UniProtKB-SubCell"/>
</dbReference>
<keyword evidence="8 12" id="KW-0812">Transmembrane</keyword>
<evidence type="ECO:0000256" key="12">
    <source>
        <dbReference type="HAMAP-Rule" id="MF_01635"/>
    </source>
</evidence>
<evidence type="ECO:0000256" key="4">
    <source>
        <dbReference type="ARBA" id="ARBA00022475"/>
    </source>
</evidence>